<sequence length="207" mass="24208">MQYLAPVKQTINIKAEKELNALNLLEQFCKTHLKIQPQVQFRRSSETSQHVFTHVKKQTCKEPPKKSVTIDKCEDFLIVKSFGAQKPKKEDLVYPTVEQERKYNMRCKSHKKFVEQCLEEAEQVKIKQAEKSEAEKRRNSENHSGKLVDVESLFKPKQQFAIQYSENEDSTTSSQNVQRRTVYSRQASAQLLETVDDINFVDDFEVY</sequence>
<dbReference type="Proteomes" id="UP001642409">
    <property type="component" value="Unassembled WGS sequence"/>
</dbReference>
<evidence type="ECO:0000313" key="3">
    <source>
        <dbReference type="EMBL" id="CAL6108752.1"/>
    </source>
</evidence>
<feature type="region of interest" description="Disordered" evidence="1">
    <location>
        <begin position="128"/>
        <end position="148"/>
    </location>
</feature>
<reference evidence="2" key="1">
    <citation type="submission" date="2023-06" db="EMBL/GenBank/DDBJ databases">
        <authorList>
            <person name="Kurt Z."/>
        </authorList>
    </citation>
    <scope>NUCLEOTIDE SEQUENCE</scope>
</reference>
<dbReference type="EMBL" id="CATOUU010000496">
    <property type="protein sequence ID" value="CAI9931725.1"/>
    <property type="molecule type" value="Genomic_DNA"/>
</dbReference>
<gene>
    <name evidence="2" type="ORF">HINF_LOCUS19370</name>
    <name evidence="3" type="ORF">HINF_LOCUS75116</name>
</gene>
<protein>
    <submittedName>
        <fullName evidence="3">Hypothetical_protein</fullName>
    </submittedName>
</protein>
<evidence type="ECO:0000313" key="2">
    <source>
        <dbReference type="EMBL" id="CAI9931725.1"/>
    </source>
</evidence>
<name>A0AA86P5C5_9EUKA</name>
<organism evidence="2">
    <name type="scientific">Hexamita inflata</name>
    <dbReference type="NCBI Taxonomy" id="28002"/>
    <lineage>
        <taxon>Eukaryota</taxon>
        <taxon>Metamonada</taxon>
        <taxon>Diplomonadida</taxon>
        <taxon>Hexamitidae</taxon>
        <taxon>Hexamitinae</taxon>
        <taxon>Hexamita</taxon>
    </lineage>
</organism>
<comment type="caution">
    <text evidence="2">The sequence shown here is derived from an EMBL/GenBank/DDBJ whole genome shotgun (WGS) entry which is preliminary data.</text>
</comment>
<dbReference type="AlphaFoldDB" id="A0AA86P5C5"/>
<evidence type="ECO:0000313" key="4">
    <source>
        <dbReference type="Proteomes" id="UP001642409"/>
    </source>
</evidence>
<keyword evidence="4" id="KW-1185">Reference proteome</keyword>
<dbReference type="EMBL" id="CAXDID020000657">
    <property type="protein sequence ID" value="CAL6108752.1"/>
    <property type="molecule type" value="Genomic_DNA"/>
</dbReference>
<reference evidence="3 4" key="2">
    <citation type="submission" date="2024-07" db="EMBL/GenBank/DDBJ databases">
        <authorList>
            <person name="Akdeniz Z."/>
        </authorList>
    </citation>
    <scope>NUCLEOTIDE SEQUENCE [LARGE SCALE GENOMIC DNA]</scope>
</reference>
<accession>A0AA86P5C5</accession>
<evidence type="ECO:0000256" key="1">
    <source>
        <dbReference type="SAM" id="MobiDB-lite"/>
    </source>
</evidence>
<proteinExistence type="predicted"/>